<evidence type="ECO:0008006" key="3">
    <source>
        <dbReference type="Google" id="ProtNLM"/>
    </source>
</evidence>
<dbReference type="InterPro" id="IPR019660">
    <property type="entry name" value="Put_sensory_transdc_reg_YbjN"/>
</dbReference>
<gene>
    <name evidence="1" type="ORF">COM45_10525</name>
</gene>
<comment type="caution">
    <text evidence="1">The sequence shown here is derived from an EMBL/GenBank/DDBJ whole genome shotgun (WGS) entry which is preliminary data.</text>
</comment>
<evidence type="ECO:0000313" key="1">
    <source>
        <dbReference type="EMBL" id="PCC82134.1"/>
    </source>
</evidence>
<dbReference type="Proteomes" id="UP000218690">
    <property type="component" value="Unassembled WGS sequence"/>
</dbReference>
<proteinExistence type="predicted"/>
<evidence type="ECO:0000313" key="2">
    <source>
        <dbReference type="Proteomes" id="UP000218690"/>
    </source>
</evidence>
<dbReference type="Pfam" id="PF10722">
    <property type="entry name" value="YbjN"/>
    <property type="match status" value="1"/>
</dbReference>
<dbReference type="EMBL" id="NWBP01000033">
    <property type="protein sequence ID" value="PCC82134.1"/>
    <property type="molecule type" value="Genomic_DNA"/>
</dbReference>
<sequence>MDEFDSDASCESATSTKLLARMCEIASRLGIHSIKATDELVIFPHSTAGETRVSLDAAGEPVLHFYTTHQGHLGFEDIAALGEFANDWNHDCISPRVVVDYADPTAVTLWGHTFLVVQDEPQDSQLEAALVPALRNARLFLNALADAFPSLRSQPSPAEDSPASESATAEVLPVYIARVEDILRRLGINRFQTDAEQSVYAWINDVLFAFVLDVGPSLIIKGHWDPNLRGEDFTRIFLTCNDWNRTHHSAAAFCHSNVDGLQVRLDYAVMAGGGLTDAQLLTSLGRGMKHILHGIDDIAREAVGASPVQWP</sequence>
<organism evidence="1 2">
    <name type="scientific">Corynebacterium accolens</name>
    <dbReference type="NCBI Taxonomy" id="38284"/>
    <lineage>
        <taxon>Bacteria</taxon>
        <taxon>Bacillati</taxon>
        <taxon>Actinomycetota</taxon>
        <taxon>Actinomycetes</taxon>
        <taxon>Mycobacteriales</taxon>
        <taxon>Corynebacteriaceae</taxon>
        <taxon>Corynebacterium</taxon>
    </lineage>
</organism>
<protein>
    <recommendedName>
        <fullName evidence="3">YbjN domain-containing protein</fullName>
    </recommendedName>
</protein>
<name>A0A2A4AIC5_9CORY</name>
<accession>A0A2A4AIC5</accession>
<dbReference type="AlphaFoldDB" id="A0A2A4AIC5"/>
<reference evidence="1 2" key="1">
    <citation type="submission" date="2017-09" db="EMBL/GenBank/DDBJ databases">
        <title>Draft Genome Sequence of Corynebacterium accolens AH4003.</title>
        <authorList>
            <person name="Chen Y."/>
            <person name="Oosthuysen W.F."/>
            <person name="Kelley S."/>
            <person name="Horswill A."/>
        </authorList>
    </citation>
    <scope>NUCLEOTIDE SEQUENCE [LARGE SCALE GENOMIC DNA]</scope>
    <source>
        <strain evidence="1 2">AH4003</strain>
    </source>
</reference>